<reference evidence="2" key="1">
    <citation type="submission" date="2017-06" db="EMBL/GenBank/DDBJ databases">
        <authorList>
            <person name="Varghese N."/>
            <person name="Submissions S."/>
        </authorList>
    </citation>
    <scope>NUCLEOTIDE SEQUENCE [LARGE SCALE GENOMIC DNA]</scope>
    <source>
        <strain evidence="2">LNB2</strain>
    </source>
</reference>
<dbReference type="Proteomes" id="UP000198281">
    <property type="component" value="Unassembled WGS sequence"/>
</dbReference>
<evidence type="ECO:0000313" key="1">
    <source>
        <dbReference type="EMBL" id="SNS21024.1"/>
    </source>
</evidence>
<proteinExistence type="predicted"/>
<dbReference type="PROSITE" id="PS50861">
    <property type="entry name" value="AA_TRNA_LIGASE_II_GLYAB"/>
    <property type="match status" value="1"/>
</dbReference>
<dbReference type="GO" id="GO:0006426">
    <property type="term" value="P:glycyl-tRNA aminoacylation"/>
    <property type="evidence" value="ECO:0007669"/>
    <property type="project" value="InterPro"/>
</dbReference>
<dbReference type="InterPro" id="IPR006194">
    <property type="entry name" value="Gly-tRNA-synth_heterodimer"/>
</dbReference>
<protein>
    <submittedName>
        <fullName evidence="1">Glycyl-tRNA synthetase beta subunit</fullName>
    </submittedName>
</protein>
<name>A0A239CNF4_9SPHN</name>
<dbReference type="Pfam" id="PF02092">
    <property type="entry name" value="tRNA_synt_2f"/>
    <property type="match status" value="1"/>
</dbReference>
<keyword evidence="1" id="KW-0436">Ligase</keyword>
<organism evidence="1 2">
    <name type="scientific">Edaphosphingomonas laterariae</name>
    <dbReference type="NCBI Taxonomy" id="861865"/>
    <lineage>
        <taxon>Bacteria</taxon>
        <taxon>Pseudomonadati</taxon>
        <taxon>Pseudomonadota</taxon>
        <taxon>Alphaproteobacteria</taxon>
        <taxon>Sphingomonadales</taxon>
        <taxon>Rhizorhabdaceae</taxon>
        <taxon>Edaphosphingomonas</taxon>
    </lineage>
</organism>
<dbReference type="EMBL" id="FZOS01000002">
    <property type="protein sequence ID" value="SNS21024.1"/>
    <property type="molecule type" value="Genomic_DNA"/>
</dbReference>
<accession>A0A239CNF4</accession>
<dbReference type="InterPro" id="IPR015944">
    <property type="entry name" value="Gly-tRNA-synth_bsu"/>
</dbReference>
<dbReference type="RefSeq" id="WP_089218267.1">
    <property type="nucleotide sequence ID" value="NZ_FZOS01000002.1"/>
</dbReference>
<dbReference type="GO" id="GO:0005524">
    <property type="term" value="F:ATP binding"/>
    <property type="evidence" value="ECO:0007669"/>
    <property type="project" value="InterPro"/>
</dbReference>
<gene>
    <name evidence="1" type="ORF">SAMN06295912_102280</name>
</gene>
<keyword evidence="2" id="KW-1185">Reference proteome</keyword>
<keyword evidence="1" id="KW-0030">Aminoacyl-tRNA synthetase</keyword>
<sequence length="193" mass="20766">MIGLTPSVANATSAVLPSPFISDLAISVTNDGSDDAAARWLLVLTSDFLRNHGQRHSLLDAFDFASTDFEAIGDAWPMMAKMAELVGVDPAITAPLARFVAERLPAIWARGPWIRNAPVTRALILADRTHDLVGLFAAGLKPNGSKDPYALRRAANHWLMQVVCPLTVGRRQRDSSQLAATLQGRPQTEAATA</sequence>
<dbReference type="AlphaFoldDB" id="A0A239CNF4"/>
<dbReference type="OrthoDB" id="9775406at2"/>
<evidence type="ECO:0000313" key="2">
    <source>
        <dbReference type="Proteomes" id="UP000198281"/>
    </source>
</evidence>
<dbReference type="GO" id="GO:0004820">
    <property type="term" value="F:glycine-tRNA ligase activity"/>
    <property type="evidence" value="ECO:0007669"/>
    <property type="project" value="InterPro"/>
</dbReference>
<dbReference type="GO" id="GO:0005737">
    <property type="term" value="C:cytoplasm"/>
    <property type="evidence" value="ECO:0007669"/>
    <property type="project" value="InterPro"/>
</dbReference>